<evidence type="ECO:0000313" key="4">
    <source>
        <dbReference type="Proteomes" id="UP000253941"/>
    </source>
</evidence>
<dbReference type="Proteomes" id="UP000253941">
    <property type="component" value="Unassembled WGS sequence"/>
</dbReference>
<organism evidence="3 4">
    <name type="scientific">Ferruginivarius sediminum</name>
    <dbReference type="NCBI Taxonomy" id="2661937"/>
    <lineage>
        <taxon>Bacteria</taxon>
        <taxon>Pseudomonadati</taxon>
        <taxon>Pseudomonadota</taxon>
        <taxon>Alphaproteobacteria</taxon>
        <taxon>Rhodospirillales</taxon>
        <taxon>Rhodospirillaceae</taxon>
        <taxon>Ferruginivarius</taxon>
    </lineage>
</organism>
<feature type="region of interest" description="Disordered" evidence="1">
    <location>
        <begin position="101"/>
        <end position="121"/>
    </location>
</feature>
<evidence type="ECO:0000256" key="1">
    <source>
        <dbReference type="SAM" id="MobiDB-lite"/>
    </source>
</evidence>
<evidence type="ECO:0000259" key="2">
    <source>
        <dbReference type="Pfam" id="PF09823"/>
    </source>
</evidence>
<proteinExistence type="predicted"/>
<reference evidence="3 4" key="1">
    <citation type="submission" date="2018-07" db="EMBL/GenBank/DDBJ databases">
        <title>Venubactetium sediminum gen. nov., sp. nov., isolated from a marine solar saltern.</title>
        <authorList>
            <person name="Wang S."/>
        </authorList>
    </citation>
    <scope>NUCLEOTIDE SEQUENCE [LARGE SCALE GENOMIC DNA]</scope>
    <source>
        <strain evidence="3 4">WD2A32</strain>
    </source>
</reference>
<comment type="caution">
    <text evidence="3">The sequence shown here is derived from an EMBL/GenBank/DDBJ whole genome shotgun (WGS) entry which is preliminary data.</text>
</comment>
<protein>
    <submittedName>
        <fullName evidence="3">DUF2357 domain-containing protein</fullName>
    </submittedName>
</protein>
<accession>A0A369T5Q5</accession>
<dbReference type="RefSeq" id="WP_114583465.1">
    <property type="nucleotide sequence ID" value="NZ_QPMH01000023.1"/>
</dbReference>
<feature type="domain" description="DUF2357" evidence="2">
    <location>
        <begin position="185"/>
        <end position="288"/>
    </location>
</feature>
<evidence type="ECO:0000313" key="3">
    <source>
        <dbReference type="EMBL" id="RDD60608.1"/>
    </source>
</evidence>
<dbReference type="AlphaFoldDB" id="A0A369T5Q5"/>
<feature type="compositionally biased region" description="Basic and acidic residues" evidence="1">
    <location>
        <begin position="111"/>
        <end position="121"/>
    </location>
</feature>
<dbReference type="Pfam" id="PF09823">
    <property type="entry name" value="DUF2357"/>
    <property type="match status" value="1"/>
</dbReference>
<keyword evidence="4" id="KW-1185">Reference proteome</keyword>
<name>A0A369T5Q5_9PROT</name>
<sequence>MPAEVTLLLSPWALLGVSRDRVDLVPGQRHDVALTAMPVAFCSDDKPIQVDGHAHGAERLASFQTRLQEKQTLWLLPVPLKANAVQQIRHPSWESPASLQWANAVSKPRPGRSEMEEGRPDDGADWMAFLRRIVGRMADIDDALRECEDLWREVSERWRAPAAPRDPEMDILVRHAREYRRLWPDIAERPRRLLNRRRELLPLNRVQELDTRCMEWLSQQPGNNIPERAGGRQRILALARHENPNTLENRVFRDLLERTHAASRDYLRDRTRTRETERTRLVRSYGQECRRLAADAVESGVTSPPAHVQPNFVLQQDRRYRCVWKARQEMVQHGRTEDDLWQWQHHAWSEFCKVAVVVAVYNAGARGLIAASPLKYGVEHRLGRWLVHDDPLAIVLDRDNHLAIEVLDGAAPDLAPKVREFGAQIWLRIGRLNGEALHYLPIWTAHAFRNPPDLASLGESVQQTIDISRHQKLPVRAGIVLQSLVGPDAPAAIEETPHAAAIAFGPGQGQLANGLSLIAGSIADLVEVLA</sequence>
<dbReference type="EMBL" id="QPMH01000023">
    <property type="protein sequence ID" value="RDD60608.1"/>
    <property type="molecule type" value="Genomic_DNA"/>
</dbReference>
<gene>
    <name evidence="3" type="ORF">DRB17_17195</name>
</gene>
<dbReference type="InterPro" id="IPR018633">
    <property type="entry name" value="DUF2357"/>
</dbReference>